<dbReference type="GO" id="GO:0004497">
    <property type="term" value="F:monooxygenase activity"/>
    <property type="evidence" value="ECO:0007669"/>
    <property type="project" value="UniProtKB-KW"/>
</dbReference>
<keyword evidence="5 7" id="KW-0408">Iron</keyword>
<evidence type="ECO:0000256" key="1">
    <source>
        <dbReference type="ARBA" id="ARBA00010617"/>
    </source>
</evidence>
<evidence type="ECO:0000256" key="2">
    <source>
        <dbReference type="ARBA" id="ARBA00022617"/>
    </source>
</evidence>
<dbReference type="Gene3D" id="1.10.630.10">
    <property type="entry name" value="Cytochrome P450"/>
    <property type="match status" value="1"/>
</dbReference>
<keyword evidence="6 8" id="KW-0503">Monooxygenase</keyword>
<evidence type="ECO:0000256" key="3">
    <source>
        <dbReference type="ARBA" id="ARBA00022723"/>
    </source>
</evidence>
<proteinExistence type="inferred from homology"/>
<dbReference type="InterPro" id="IPR001128">
    <property type="entry name" value="Cyt_P450"/>
</dbReference>
<evidence type="ECO:0000256" key="7">
    <source>
        <dbReference type="PIRSR" id="PIRSR602401-1"/>
    </source>
</evidence>
<comment type="similarity">
    <text evidence="1 8">Belongs to the cytochrome P450 family.</text>
</comment>
<reference evidence="9" key="1">
    <citation type="journal article" date="2020" name="mSystems">
        <title>Genome- and Community-Level Interaction Insights into Carbon Utilization and Element Cycling Functions of Hydrothermarchaeota in Hydrothermal Sediment.</title>
        <authorList>
            <person name="Zhou Z."/>
            <person name="Liu Y."/>
            <person name="Xu W."/>
            <person name="Pan J."/>
            <person name="Luo Z.H."/>
            <person name="Li M."/>
        </authorList>
    </citation>
    <scope>NUCLEOTIDE SEQUENCE [LARGE SCALE GENOMIC DNA]</scope>
    <source>
        <strain evidence="9">SpSt-339</strain>
    </source>
</reference>
<dbReference type="PANTHER" id="PTHR24291">
    <property type="entry name" value="CYTOCHROME P450 FAMILY 4"/>
    <property type="match status" value="1"/>
</dbReference>
<comment type="caution">
    <text evidence="9">The sequence shown here is derived from an EMBL/GenBank/DDBJ whole genome shotgun (WGS) entry which is preliminary data.</text>
</comment>
<keyword evidence="2 7" id="KW-0349">Heme</keyword>
<dbReference type="PRINTS" id="PR00463">
    <property type="entry name" value="EP450I"/>
</dbReference>
<dbReference type="CDD" id="cd20620">
    <property type="entry name" value="CYP132-like"/>
    <property type="match status" value="1"/>
</dbReference>
<protein>
    <submittedName>
        <fullName evidence="9">Cytochrome P450</fullName>
    </submittedName>
</protein>
<dbReference type="GO" id="GO:0005506">
    <property type="term" value="F:iron ion binding"/>
    <property type="evidence" value="ECO:0007669"/>
    <property type="project" value="InterPro"/>
</dbReference>
<comment type="cofactor">
    <cofactor evidence="7">
        <name>heme</name>
        <dbReference type="ChEBI" id="CHEBI:30413"/>
    </cofactor>
</comment>
<dbReference type="SUPFAM" id="SSF48264">
    <property type="entry name" value="Cytochrome P450"/>
    <property type="match status" value="1"/>
</dbReference>
<dbReference type="InterPro" id="IPR036396">
    <property type="entry name" value="Cyt_P450_sf"/>
</dbReference>
<dbReference type="PRINTS" id="PR00385">
    <property type="entry name" value="P450"/>
</dbReference>
<dbReference type="Pfam" id="PF00067">
    <property type="entry name" value="p450"/>
    <property type="match status" value="1"/>
</dbReference>
<gene>
    <name evidence="9" type="ORF">ENQ76_03575</name>
</gene>
<evidence type="ECO:0000313" key="9">
    <source>
        <dbReference type="EMBL" id="HEN14533.1"/>
    </source>
</evidence>
<keyword evidence="4 8" id="KW-0560">Oxidoreductase</keyword>
<dbReference type="PROSITE" id="PS00086">
    <property type="entry name" value="CYTOCHROME_P450"/>
    <property type="match status" value="1"/>
</dbReference>
<dbReference type="GO" id="GO:0016705">
    <property type="term" value="F:oxidoreductase activity, acting on paired donors, with incorporation or reduction of molecular oxygen"/>
    <property type="evidence" value="ECO:0007669"/>
    <property type="project" value="InterPro"/>
</dbReference>
<feature type="binding site" description="axial binding residue" evidence="7">
    <location>
        <position position="395"/>
    </location>
    <ligand>
        <name>heme</name>
        <dbReference type="ChEBI" id="CHEBI:30413"/>
    </ligand>
    <ligandPart>
        <name>Fe</name>
        <dbReference type="ChEBI" id="CHEBI:18248"/>
    </ligandPart>
</feature>
<sequence>MSRANLPPGPQYSLLDPRQIPFAVRWLRDPYAALLDVAARYGDVAFVRMGPVRLCVLNHPRYVRDVLVTHSRRFCKGGAFHLARSILGRGLLTSDGEFHLRQRRLAQPAFHPARIARYAEVMVSAAEGVGQSWRPGQTIDVFREMSHLTLTIAAQALFGTRIGGQTDEVRLALTEVLKHWTHVLLPVANACQRLGLPVPAGPRLRRARARLDAILYRVIAERRAQPGDDLLSILAHAADDEGRMTDEQLRDEAMTFMLAGHETMATSLTWMWHLVSQHADVRSRWEAEIARELGDRLPSYDDLPRLTYTRQIFAETLRLYPALWGFTRLALDDVPLGPYVIPRGSQVLASPFVVHRNPEVFSDPLRFHPDRWQDAEADASHDLSYFPFGGGVRRCIGEPFAWAEGPLVAATLLQRWRMEPVADERPVRPAPAFICRPQRPLLMTVQPRQAAAAPPPVRAEVVVSTS</sequence>
<dbReference type="InterPro" id="IPR002401">
    <property type="entry name" value="Cyt_P450_E_grp-I"/>
</dbReference>
<organism evidence="9">
    <name type="scientific">Schlesneria paludicola</name>
    <dbReference type="NCBI Taxonomy" id="360056"/>
    <lineage>
        <taxon>Bacteria</taxon>
        <taxon>Pseudomonadati</taxon>
        <taxon>Planctomycetota</taxon>
        <taxon>Planctomycetia</taxon>
        <taxon>Planctomycetales</taxon>
        <taxon>Planctomycetaceae</taxon>
        <taxon>Schlesneria</taxon>
    </lineage>
</organism>
<evidence type="ECO:0000256" key="5">
    <source>
        <dbReference type="ARBA" id="ARBA00023004"/>
    </source>
</evidence>
<evidence type="ECO:0000256" key="6">
    <source>
        <dbReference type="ARBA" id="ARBA00023033"/>
    </source>
</evidence>
<evidence type="ECO:0000256" key="8">
    <source>
        <dbReference type="RuleBase" id="RU000461"/>
    </source>
</evidence>
<dbReference type="AlphaFoldDB" id="A0A7C2P222"/>
<dbReference type="GO" id="GO:0020037">
    <property type="term" value="F:heme binding"/>
    <property type="evidence" value="ECO:0007669"/>
    <property type="project" value="InterPro"/>
</dbReference>
<name>A0A7C2P222_9PLAN</name>
<dbReference type="InterPro" id="IPR017972">
    <property type="entry name" value="Cyt_P450_CS"/>
</dbReference>
<evidence type="ECO:0000256" key="4">
    <source>
        <dbReference type="ARBA" id="ARBA00023002"/>
    </source>
</evidence>
<dbReference type="PANTHER" id="PTHR24291:SF50">
    <property type="entry name" value="BIFUNCTIONAL ALBAFLAVENONE MONOOXYGENASE_TERPENE SYNTHASE"/>
    <property type="match status" value="1"/>
</dbReference>
<dbReference type="EMBL" id="DSOK01000114">
    <property type="protein sequence ID" value="HEN14533.1"/>
    <property type="molecule type" value="Genomic_DNA"/>
</dbReference>
<accession>A0A7C2P222</accession>
<dbReference type="InterPro" id="IPR050196">
    <property type="entry name" value="Cytochrome_P450_Monoox"/>
</dbReference>
<keyword evidence="3 7" id="KW-0479">Metal-binding</keyword>